<name>M5U7S2_9BACT</name>
<comment type="caution">
    <text evidence="2">The sequence shown here is derived from an EMBL/GenBank/DDBJ whole genome shotgun (WGS) entry which is preliminary data.</text>
</comment>
<organism evidence="2 3">
    <name type="scientific">Rhodopirellula sallentina SM41</name>
    <dbReference type="NCBI Taxonomy" id="1263870"/>
    <lineage>
        <taxon>Bacteria</taxon>
        <taxon>Pseudomonadati</taxon>
        <taxon>Planctomycetota</taxon>
        <taxon>Planctomycetia</taxon>
        <taxon>Pirellulales</taxon>
        <taxon>Pirellulaceae</taxon>
        <taxon>Rhodopirellula</taxon>
    </lineage>
</organism>
<gene>
    <name evidence="2" type="ORF">RSSM_01061</name>
</gene>
<dbReference type="AlphaFoldDB" id="M5U7S2"/>
<dbReference type="Gene3D" id="3.40.50.300">
    <property type="entry name" value="P-loop containing nucleotide triphosphate hydrolases"/>
    <property type="match status" value="1"/>
</dbReference>
<dbReference type="InterPro" id="IPR041664">
    <property type="entry name" value="AAA_16"/>
</dbReference>
<keyword evidence="2" id="KW-0540">Nuclease</keyword>
<accession>M5U7S2</accession>
<dbReference type="EMBL" id="ANOH01000088">
    <property type="protein sequence ID" value="EMI57517.1"/>
    <property type="molecule type" value="Genomic_DNA"/>
</dbReference>
<proteinExistence type="predicted"/>
<dbReference type="Pfam" id="PF13191">
    <property type="entry name" value="AAA_16"/>
    <property type="match status" value="1"/>
</dbReference>
<feature type="domain" description="Orc1-like AAA ATPase" evidence="1">
    <location>
        <begin position="39"/>
        <end position="212"/>
    </location>
</feature>
<keyword evidence="2" id="KW-0269">Exonuclease</keyword>
<keyword evidence="3" id="KW-1185">Reference proteome</keyword>
<keyword evidence="2" id="KW-0378">Hydrolase</keyword>
<evidence type="ECO:0000313" key="2">
    <source>
        <dbReference type="EMBL" id="EMI57517.1"/>
    </source>
</evidence>
<sequence>MDPSLPNPFLGGIVPDAWRGATADVPEIHGDVYAKCFAAVQTVRTRQQSSSVLIHGEQGSGKTHLLARLQRQLTDTENYPDLDDDWQIFVYLRMRTSSGRIWRKIRTELVTDLMRPMPDGLTQLDHVLAKRLAAHFDGHADLALWWDHHRNERMEELIDAWHEIAMQLSLRDDFTQVLECFIRGNHRRHVRAYLSGGLVSEAGFRHLFGNVDASHYAPDNEDDAFSAVKTLCHVAGPQIPIVFCFDQIEAIEVEDSNRKPVWYLARAVADLTDEAAVAAISCVLANFADDEIRSQDRARLVSGGQTALQRLDRNQMQQVIRSRVTAMQATADAAGENMHWPFAEDERMFASRSTPRELLHAAATRFDELQGTVAAPPTTEKTPALTKLFEDRVDEAIRSQKPEDTDDLIASTLPNLLSILEPGWTTDYPTGPHNNKRDIELVLVGPDEEARVGVALCNQPSMTSLAAQLKRLIENREAFKLHKLVLIRDGRLPISPGAAATRKRIDQLTKDEGVLVRPTREVMAVLDAVRSLIADATCGDLTLDGQAVGISTVRQWLANHLDAVTREWVDQFCRPSRPGWHDEATADDSDIDAVLEYLADCPVVSMDAMSQATGIAESRIVELGRVASDRLGIVSGEPTVIFRVASSSSSEEEVQLMQGSGTR</sequence>
<dbReference type="GO" id="GO:0004527">
    <property type="term" value="F:exonuclease activity"/>
    <property type="evidence" value="ECO:0007669"/>
    <property type="project" value="UniProtKB-KW"/>
</dbReference>
<reference evidence="2 3" key="1">
    <citation type="journal article" date="2013" name="Mar. Genomics">
        <title>Expression of sulfatases in Rhodopirellula baltica and the diversity of sulfatases in the genus Rhodopirellula.</title>
        <authorList>
            <person name="Wegner C.E."/>
            <person name="Richter-Heitmann T."/>
            <person name="Klindworth A."/>
            <person name="Klockow C."/>
            <person name="Richter M."/>
            <person name="Achstetter T."/>
            <person name="Glockner F.O."/>
            <person name="Harder J."/>
        </authorList>
    </citation>
    <scope>NUCLEOTIDE SEQUENCE [LARGE SCALE GENOMIC DNA]</scope>
    <source>
        <strain evidence="2 3">SM41</strain>
    </source>
</reference>
<evidence type="ECO:0000313" key="3">
    <source>
        <dbReference type="Proteomes" id="UP000011885"/>
    </source>
</evidence>
<evidence type="ECO:0000259" key="1">
    <source>
        <dbReference type="Pfam" id="PF13191"/>
    </source>
</evidence>
<dbReference type="Proteomes" id="UP000011885">
    <property type="component" value="Unassembled WGS sequence"/>
</dbReference>
<dbReference type="PATRIC" id="fig|1263870.3.peg.1152"/>
<dbReference type="InterPro" id="IPR027417">
    <property type="entry name" value="P-loop_NTPase"/>
</dbReference>
<protein>
    <submittedName>
        <fullName evidence="2">Exonuclease RNase T and DNA polymerase III</fullName>
    </submittedName>
</protein>